<feature type="region of interest" description="Disordered" evidence="1">
    <location>
        <begin position="252"/>
        <end position="272"/>
    </location>
</feature>
<gene>
    <name evidence="2" type="ORF">PISL3812_03424</name>
</gene>
<dbReference type="EMBL" id="CVMT01000002">
    <property type="protein sequence ID" value="CRG86418.1"/>
    <property type="molecule type" value="Genomic_DNA"/>
</dbReference>
<feature type="compositionally biased region" description="Acidic residues" evidence="1">
    <location>
        <begin position="315"/>
        <end position="335"/>
    </location>
</feature>
<feature type="compositionally biased region" description="Acidic residues" evidence="1">
    <location>
        <begin position="253"/>
        <end position="265"/>
    </location>
</feature>
<proteinExistence type="predicted"/>
<protein>
    <submittedName>
        <fullName evidence="2">Uncharacterized protein</fullName>
    </submittedName>
</protein>
<accession>A0A0U1LSP9</accession>
<feature type="compositionally biased region" description="Low complexity" evidence="1">
    <location>
        <begin position="108"/>
        <end position="119"/>
    </location>
</feature>
<dbReference type="OrthoDB" id="5398515at2759"/>
<evidence type="ECO:0000313" key="3">
    <source>
        <dbReference type="Proteomes" id="UP000054383"/>
    </source>
</evidence>
<dbReference type="Proteomes" id="UP000054383">
    <property type="component" value="Unassembled WGS sequence"/>
</dbReference>
<dbReference type="OMA" id="SWEPYSP"/>
<dbReference type="AlphaFoldDB" id="A0A0U1LSP9"/>
<feature type="region of interest" description="Disordered" evidence="1">
    <location>
        <begin position="1"/>
        <end position="167"/>
    </location>
</feature>
<feature type="compositionally biased region" description="Polar residues" evidence="1">
    <location>
        <begin position="89"/>
        <end position="105"/>
    </location>
</feature>
<keyword evidence="3" id="KW-1185">Reference proteome</keyword>
<reference evidence="2 3" key="1">
    <citation type="submission" date="2015-04" db="EMBL/GenBank/DDBJ databases">
        <authorList>
            <person name="Syromyatnikov M.Y."/>
            <person name="Popov V.N."/>
        </authorList>
    </citation>
    <scope>NUCLEOTIDE SEQUENCE [LARGE SCALE GENOMIC DNA]</scope>
    <source>
        <strain evidence="2">WF-38-12</strain>
    </source>
</reference>
<sequence>MATTPPPGFLREPRAPRHGAGYDSYEPYPARHSERIARQKLTARNATPPPSSPKKDGRQSTFGTLSPPRTRSPRKIVRGHALLADDLDQSGSSETATESPSTRSRANLLPSDSTLLPTPVKTPSSNRKSYADLGNVARSLFPTASSTRGKKTKNSTGFSLGSFDEGSQGSHNTIEIFTDTRDRIPTLSNNPDNIFAKKAEVTMPSSVEPVMPKRRKLTPSATPDLDPKNTVKRDDGMLYTFRGKKIFRKFDEKDEEKEESDDDGDLGLFANRPDLLDSSVNLRVPRVTRSAIKGRVLFPSNEKVKSEAVPPPTNNDDEEATTDIDEPVEPVDSDDAVASSEDAAEDVPPKRCLRSHLSSAEKTAPHLAAIAETQKKGKRGSPFDIWKRKKQSPIEASVPKKREADNSPATTAPVTKKTRGN</sequence>
<feature type="compositionally biased region" description="Polar residues" evidence="1">
    <location>
        <begin position="59"/>
        <end position="69"/>
    </location>
</feature>
<feature type="compositionally biased region" description="Polar residues" evidence="1">
    <location>
        <begin position="154"/>
        <end position="167"/>
    </location>
</feature>
<evidence type="ECO:0000313" key="2">
    <source>
        <dbReference type="EMBL" id="CRG86418.1"/>
    </source>
</evidence>
<name>A0A0U1LSP9_TALIS</name>
<feature type="region of interest" description="Disordered" evidence="1">
    <location>
        <begin position="301"/>
        <end position="421"/>
    </location>
</feature>
<evidence type="ECO:0000256" key="1">
    <source>
        <dbReference type="SAM" id="MobiDB-lite"/>
    </source>
</evidence>
<organism evidence="2 3">
    <name type="scientific">Talaromyces islandicus</name>
    <name type="common">Penicillium islandicum</name>
    <dbReference type="NCBI Taxonomy" id="28573"/>
    <lineage>
        <taxon>Eukaryota</taxon>
        <taxon>Fungi</taxon>
        <taxon>Dikarya</taxon>
        <taxon>Ascomycota</taxon>
        <taxon>Pezizomycotina</taxon>
        <taxon>Eurotiomycetes</taxon>
        <taxon>Eurotiomycetidae</taxon>
        <taxon>Eurotiales</taxon>
        <taxon>Trichocomaceae</taxon>
        <taxon>Talaromyces</taxon>
        <taxon>Talaromyces sect. Islandici</taxon>
    </lineage>
</organism>